<evidence type="ECO:0000256" key="1">
    <source>
        <dbReference type="ARBA" id="ARBA00004651"/>
    </source>
</evidence>
<feature type="transmembrane region" description="Helical" evidence="8">
    <location>
        <begin position="371"/>
        <end position="398"/>
    </location>
</feature>
<comment type="subcellular location">
    <subcellularLocation>
        <location evidence="1 8">Cell membrane</location>
        <topology evidence="1 8">Multi-pass membrane protein</topology>
    </subcellularLocation>
</comment>
<evidence type="ECO:0000256" key="5">
    <source>
        <dbReference type="ARBA" id="ARBA00022692"/>
    </source>
</evidence>
<evidence type="ECO:0000313" key="9">
    <source>
        <dbReference type="EMBL" id="BDR61108.1"/>
    </source>
</evidence>
<feature type="transmembrane region" description="Helical" evidence="8">
    <location>
        <begin position="30"/>
        <end position="48"/>
    </location>
</feature>
<keyword evidence="6 8" id="KW-1133">Transmembrane helix</keyword>
<evidence type="ECO:0000256" key="7">
    <source>
        <dbReference type="ARBA" id="ARBA00023136"/>
    </source>
</evidence>
<comment type="function">
    <text evidence="8">Uptake of L-lactate across the membrane. Can also transport D-lactate and glycolate.</text>
</comment>
<gene>
    <name evidence="9" type="primary">glcA</name>
    <name evidence="9" type="ORF">KIM322_13690</name>
</gene>
<sequence>MDLFKTVIAIIPIVWLILSLGVFHVRGDLACVIGFVGAIVLSIVGFGFSIPDSLTAGLDGIMMAFWPIIYVIISAVFIYNISRKSGGMDTIMSMLTSITKDMRILVLILAWALGGFLEAVAGFGTAVAIPASILIMLGMEPIKAAVICLIANTAPTAFGAIGLPITTLAKVTGLGATELGFFVSIQLFILIIIIPFVLVYLTGGKGMKSFKGNGVLAATLLAGLTFAVPQIFITKYMGPELPSIVGSIVCLAALVLVTKMYNKKDSDGSNDASDKSTSDKVKAWFPFILLFVLIIATSSLFPAVKNALAGVKTSFHFYTGAHPKMVDIDWLTSPGTLILLSSLIGGAVQGLSLGKMLSVLGSTIKQLSKTIVTVCAIVGLSKVMGYSGMIATIAVSLVAITGPFYPVISPIIGVLGIFITGSDTSANVLFGGLQAQAAHALSVSPYWLAAANMAGATAGKMISPQSIAIATGATGLDGKEGVLLKKALPYCAMYTVALCAIVYIVGKLMSLL</sequence>
<feature type="transmembrane region" description="Helical" evidence="8">
    <location>
        <begin position="487"/>
        <end position="506"/>
    </location>
</feature>
<proteinExistence type="inferred from homology"/>
<evidence type="ECO:0000256" key="3">
    <source>
        <dbReference type="ARBA" id="ARBA00022448"/>
    </source>
</evidence>
<dbReference type="PANTHER" id="PTHR30003:SF0">
    <property type="entry name" value="GLYCOLATE PERMEASE GLCA-RELATED"/>
    <property type="match status" value="1"/>
</dbReference>
<keyword evidence="10" id="KW-1185">Reference proteome</keyword>
<comment type="similarity">
    <text evidence="2 8">Belongs to the lactate permease family.</text>
</comment>
<feature type="transmembrane region" description="Helical" evidence="8">
    <location>
        <begin position="404"/>
        <end position="421"/>
    </location>
</feature>
<accession>A0ABM8BIG9</accession>
<dbReference type="RefSeq" id="WP_317637338.1">
    <property type="nucleotide sequence ID" value="NZ_AP026803.1"/>
</dbReference>
<feature type="transmembrane region" description="Helical" evidence="8">
    <location>
        <begin position="337"/>
        <end position="359"/>
    </location>
</feature>
<evidence type="ECO:0000313" key="10">
    <source>
        <dbReference type="Proteomes" id="UP001321741"/>
    </source>
</evidence>
<dbReference type="PANTHER" id="PTHR30003">
    <property type="entry name" value="L-LACTATE PERMEASE"/>
    <property type="match status" value="1"/>
</dbReference>
<feature type="transmembrane region" description="Helical" evidence="8">
    <location>
        <begin position="60"/>
        <end position="79"/>
    </location>
</feature>
<evidence type="ECO:0000256" key="4">
    <source>
        <dbReference type="ARBA" id="ARBA00022475"/>
    </source>
</evidence>
<feature type="transmembrane region" description="Helical" evidence="8">
    <location>
        <begin position="6"/>
        <end position="23"/>
    </location>
</feature>
<feature type="transmembrane region" description="Helical" evidence="8">
    <location>
        <begin position="244"/>
        <end position="262"/>
    </location>
</feature>
<evidence type="ECO:0000256" key="8">
    <source>
        <dbReference type="RuleBase" id="RU365092"/>
    </source>
</evidence>
<evidence type="ECO:0000256" key="2">
    <source>
        <dbReference type="ARBA" id="ARBA00010100"/>
    </source>
</evidence>
<dbReference type="NCBIfam" id="TIGR00795">
    <property type="entry name" value="lctP"/>
    <property type="match status" value="1"/>
</dbReference>
<evidence type="ECO:0000256" key="6">
    <source>
        <dbReference type="ARBA" id="ARBA00022989"/>
    </source>
</evidence>
<keyword evidence="4 8" id="KW-1003">Cell membrane</keyword>
<dbReference type="Pfam" id="PF02652">
    <property type="entry name" value="Lactate_perm"/>
    <property type="match status" value="1"/>
</dbReference>
<dbReference type="EMBL" id="AP026803">
    <property type="protein sequence ID" value="BDR61108.1"/>
    <property type="molecule type" value="Genomic_DNA"/>
</dbReference>
<protein>
    <recommendedName>
        <fullName evidence="8">L-lactate permease</fullName>
    </recommendedName>
</protein>
<feature type="transmembrane region" description="Helical" evidence="8">
    <location>
        <begin position="179"/>
        <end position="201"/>
    </location>
</feature>
<feature type="transmembrane region" description="Helical" evidence="8">
    <location>
        <begin position="213"/>
        <end position="232"/>
    </location>
</feature>
<organism evidence="9 10">
    <name type="scientific">Lactobacillus xylocopicola</name>
    <dbReference type="NCBI Taxonomy" id="2976676"/>
    <lineage>
        <taxon>Bacteria</taxon>
        <taxon>Bacillati</taxon>
        <taxon>Bacillota</taxon>
        <taxon>Bacilli</taxon>
        <taxon>Lactobacillales</taxon>
        <taxon>Lactobacillaceae</taxon>
        <taxon>Lactobacillus</taxon>
    </lineage>
</organism>
<keyword evidence="7 8" id="KW-0472">Membrane</keyword>
<reference evidence="9 10" key="1">
    <citation type="journal article" date="2023" name="Microbiol. Spectr.">
        <title>Symbiosis of Carpenter Bees with Uncharacterized Lactic Acid Bacteria Showing NAD Auxotrophy.</title>
        <authorList>
            <person name="Kawasaki S."/>
            <person name="Ozawa K."/>
            <person name="Mori T."/>
            <person name="Yamamoto A."/>
            <person name="Ito M."/>
            <person name="Ohkuma M."/>
            <person name="Sakamoto M."/>
            <person name="Matsutani M."/>
        </authorList>
    </citation>
    <scope>NUCLEOTIDE SEQUENCE [LARGE SCALE GENOMIC DNA]</scope>
    <source>
        <strain evidence="9 10">Kim32-2</strain>
    </source>
</reference>
<keyword evidence="3 8" id="KW-0813">Transport</keyword>
<dbReference type="Proteomes" id="UP001321741">
    <property type="component" value="Chromosome"/>
</dbReference>
<feature type="transmembrane region" description="Helical" evidence="8">
    <location>
        <begin position="283"/>
        <end position="304"/>
    </location>
</feature>
<dbReference type="InterPro" id="IPR003804">
    <property type="entry name" value="Lactate_perm"/>
</dbReference>
<name>A0ABM8BIG9_9LACO</name>
<keyword evidence="5 8" id="KW-0812">Transmembrane</keyword>